<dbReference type="Proteomes" id="UP000195402">
    <property type="component" value="Unassembled WGS sequence"/>
</dbReference>
<organism evidence="1 2">
    <name type="scientific">Macleaya cordata</name>
    <name type="common">Five-seeded plume-poppy</name>
    <name type="synonym">Bocconia cordata</name>
    <dbReference type="NCBI Taxonomy" id="56857"/>
    <lineage>
        <taxon>Eukaryota</taxon>
        <taxon>Viridiplantae</taxon>
        <taxon>Streptophyta</taxon>
        <taxon>Embryophyta</taxon>
        <taxon>Tracheophyta</taxon>
        <taxon>Spermatophyta</taxon>
        <taxon>Magnoliopsida</taxon>
        <taxon>Ranunculales</taxon>
        <taxon>Papaveraceae</taxon>
        <taxon>Papaveroideae</taxon>
        <taxon>Macleaya</taxon>
    </lineage>
</organism>
<evidence type="ECO:0008006" key="3">
    <source>
        <dbReference type="Google" id="ProtNLM"/>
    </source>
</evidence>
<evidence type="ECO:0000313" key="1">
    <source>
        <dbReference type="EMBL" id="OVA00936.1"/>
    </source>
</evidence>
<dbReference type="AlphaFoldDB" id="A0A200PRW2"/>
<protein>
    <recommendedName>
        <fullName evidence="3">YrdC-like domain</fullName>
    </recommendedName>
</protein>
<comment type="caution">
    <text evidence="1">The sequence shown here is derived from an EMBL/GenBank/DDBJ whole genome shotgun (WGS) entry which is preliminary data.</text>
</comment>
<proteinExistence type="predicted"/>
<evidence type="ECO:0000313" key="2">
    <source>
        <dbReference type="Proteomes" id="UP000195402"/>
    </source>
</evidence>
<gene>
    <name evidence="1" type="ORF">BVC80_2577g1</name>
</gene>
<dbReference type="PANTHER" id="PTHR42828">
    <property type="entry name" value="DHBP SYNTHASE RIBB-LIKE ALPHA/BETA DOMAIN-CONTAINING PROTEIN"/>
    <property type="match status" value="1"/>
</dbReference>
<dbReference type="InParanoid" id="A0A200PRW2"/>
<dbReference type="EMBL" id="MVGT01004284">
    <property type="protein sequence ID" value="OVA00936.1"/>
    <property type="molecule type" value="Genomic_DNA"/>
</dbReference>
<reference evidence="1 2" key="1">
    <citation type="journal article" date="2017" name="Mol. Plant">
        <title>The Genome of Medicinal Plant Macleaya cordata Provides New Insights into Benzylisoquinoline Alkaloids Metabolism.</title>
        <authorList>
            <person name="Liu X."/>
            <person name="Liu Y."/>
            <person name="Huang P."/>
            <person name="Ma Y."/>
            <person name="Qing Z."/>
            <person name="Tang Q."/>
            <person name="Cao H."/>
            <person name="Cheng P."/>
            <person name="Zheng Y."/>
            <person name="Yuan Z."/>
            <person name="Zhou Y."/>
            <person name="Liu J."/>
            <person name="Tang Z."/>
            <person name="Zhuo Y."/>
            <person name="Zhang Y."/>
            <person name="Yu L."/>
            <person name="Huang J."/>
            <person name="Yang P."/>
            <person name="Peng Q."/>
            <person name="Zhang J."/>
            <person name="Jiang W."/>
            <person name="Zhang Z."/>
            <person name="Lin K."/>
            <person name="Ro D.K."/>
            <person name="Chen X."/>
            <person name="Xiong X."/>
            <person name="Shang Y."/>
            <person name="Huang S."/>
            <person name="Zeng J."/>
        </authorList>
    </citation>
    <scope>NUCLEOTIDE SEQUENCE [LARGE SCALE GENOMIC DNA]</scope>
    <source>
        <strain evidence="2">cv. BLH2017</strain>
        <tissue evidence="1">Root</tissue>
    </source>
</reference>
<dbReference type="InterPro" id="IPR017945">
    <property type="entry name" value="DHBP_synth_RibB-like_a/b_dom"/>
</dbReference>
<sequence>MALKMIAVDGANVQSLSFSRCFINLRLVPSRSLSFNFKTIKPPHRLGFCTSTAKRNPKRLKYSAPRFTKGDGLLYVEVDPSGADSWKLEPVVKLLKEGAVGVIPTDTVYVVVQTVTLSICISYFT</sequence>
<accession>A0A200PRW2</accession>
<keyword evidence="2" id="KW-1185">Reference proteome</keyword>
<dbReference type="Gene3D" id="3.90.870.10">
    <property type="entry name" value="DHBP synthase"/>
    <property type="match status" value="1"/>
</dbReference>
<dbReference type="PANTHER" id="PTHR42828:SF3">
    <property type="entry name" value="THREONYLCARBAMOYL-AMP SYNTHASE"/>
    <property type="match status" value="1"/>
</dbReference>
<name>A0A200PRW2_MACCD</name>
<dbReference type="SUPFAM" id="SSF55821">
    <property type="entry name" value="YrdC/RibB"/>
    <property type="match status" value="1"/>
</dbReference>
<dbReference type="InterPro" id="IPR052532">
    <property type="entry name" value="SUA5_domain"/>
</dbReference>
<dbReference type="STRING" id="56857.A0A200PRW2"/>
<dbReference type="OrthoDB" id="3648309at2759"/>